<accession>A0A833E2F9</accession>
<dbReference type="EMBL" id="DQUR01000227">
    <property type="protein sequence ID" value="HIP89600.1"/>
    <property type="molecule type" value="Genomic_DNA"/>
</dbReference>
<organism evidence="1 2">
    <name type="scientific">Thermococcus paralvinellae</name>
    <dbReference type="NCBI Taxonomy" id="582419"/>
    <lineage>
        <taxon>Archaea</taxon>
        <taxon>Methanobacteriati</taxon>
        <taxon>Methanobacteriota</taxon>
        <taxon>Thermococci</taxon>
        <taxon>Thermococcales</taxon>
        <taxon>Thermococcaceae</taxon>
        <taxon>Thermococcus</taxon>
    </lineage>
</organism>
<comment type="caution">
    <text evidence="1">The sequence shown here is derived from an EMBL/GenBank/DDBJ whole genome shotgun (WGS) entry which is preliminary data.</text>
</comment>
<reference evidence="1" key="1">
    <citation type="journal article" date="2020" name="ISME J.">
        <title>Gammaproteobacteria mediating utilization of methyl-, sulfur- and petroleum organic compounds in deep ocean hydrothermal plumes.</title>
        <authorList>
            <person name="Zhou Z."/>
            <person name="Liu Y."/>
            <person name="Pan J."/>
            <person name="Cron B.R."/>
            <person name="Toner B.M."/>
            <person name="Anantharaman K."/>
            <person name="Breier J.A."/>
            <person name="Dick G.J."/>
            <person name="Li M."/>
        </authorList>
    </citation>
    <scope>NUCLEOTIDE SEQUENCE</scope>
    <source>
        <strain evidence="1">SZUA-1476</strain>
    </source>
</reference>
<protein>
    <submittedName>
        <fullName evidence="1">DUF1102 domain-containing protein</fullName>
    </submittedName>
</protein>
<name>A0A833E2F9_9EURY</name>
<evidence type="ECO:0000313" key="2">
    <source>
        <dbReference type="Proteomes" id="UP000653692"/>
    </source>
</evidence>
<dbReference type="AlphaFoldDB" id="A0A833E2F9"/>
<evidence type="ECO:0000313" key="1">
    <source>
        <dbReference type="EMBL" id="HIP89600.1"/>
    </source>
</evidence>
<sequence>MKKVKKLALGIFSLLVAFGLVLGAGANFRDYNASRSVHWSIVPDDNELIDLTPLQPYAYIDNETGVLVIDFSDDNPNYPGYGSGISPASEYNFDEVFEVSNDLWENLTIVVRITSNNSHVEFYGHEGNVHKVANGAIASSSDTADKDVCFVVEPGDAVKIGLDLSANGDLPGDEWNVAMSIKAYRLGTEPAALVGKCGQP</sequence>
<dbReference type="Proteomes" id="UP000653692">
    <property type="component" value="Unassembled WGS sequence"/>
</dbReference>
<proteinExistence type="predicted"/>
<gene>
    <name evidence="1" type="ORF">EYH24_06715</name>
</gene>
<dbReference type="Pfam" id="PF06510">
    <property type="entry name" value="DUF1102"/>
    <property type="match status" value="1"/>
</dbReference>
<dbReference type="InterPro" id="IPR009482">
    <property type="entry name" value="DUF1102"/>
</dbReference>